<feature type="binding site" evidence="1">
    <location>
        <position position="845"/>
    </location>
    <ligand>
        <name>Zn(2+)</name>
        <dbReference type="ChEBI" id="CHEBI:29105"/>
    </ligand>
</feature>
<dbReference type="InterPro" id="IPR007822">
    <property type="entry name" value="LANC-like"/>
</dbReference>
<dbReference type="Gene3D" id="1.50.10.20">
    <property type="match status" value="1"/>
</dbReference>
<dbReference type="InterPro" id="IPR000719">
    <property type="entry name" value="Prot_kinase_dom"/>
</dbReference>
<evidence type="ECO:0000256" key="1">
    <source>
        <dbReference type="PIRSR" id="PIRSR607822-1"/>
    </source>
</evidence>
<keyword evidence="3" id="KW-0723">Serine/threonine-protein kinase</keyword>
<protein>
    <submittedName>
        <fullName evidence="3">Serine/threonine protein kinase</fullName>
    </submittedName>
</protein>
<evidence type="ECO:0000313" key="3">
    <source>
        <dbReference type="EMBL" id="MBB3190940.1"/>
    </source>
</evidence>
<proteinExistence type="predicted"/>
<dbReference type="PROSITE" id="PS50011">
    <property type="entry name" value="PROTEIN_KINASE_DOM"/>
    <property type="match status" value="1"/>
</dbReference>
<dbReference type="SMART" id="SM00220">
    <property type="entry name" value="S_TKc"/>
    <property type="match status" value="1"/>
</dbReference>
<dbReference type="Pfam" id="PF00069">
    <property type="entry name" value="Pkinase"/>
    <property type="match status" value="1"/>
</dbReference>
<keyword evidence="4" id="KW-1185">Reference proteome</keyword>
<gene>
    <name evidence="3" type="ORF">FHR94_002181</name>
</gene>
<dbReference type="PRINTS" id="PR01950">
    <property type="entry name" value="LANCSUPER"/>
</dbReference>
<sequence length="948" mass="105147">MATPRPVSALWHYLITSAHEKLAGADNLGKLGHLRKNLVQNETTFAKAIKRALRLVSLMPAQFDGNEFFAAIEGLVDPERWLISTHSGPSCRWCSLRSRATSFPAQGFKLHLSALPQTAEEVLRRVAPILINEEVSFKFAATRSDLQSLLNGRGGLTQVGKFLTIYPVGGEETFRLGIRLEKATSDISGPHIPYEPSLGPESIIHYRYGAFERLELQQDIGRIVHALKDANGRLIPDVRGRNNWLSDPFVDAGVSVWNQTYETVLRDRYLRLEVLVENRKGLQCLGLDIGTLQQGPVVIKEAHTGIALDVNGIDARGRLENEAHALRALQSSHRVPSFVDFWHDTNRSFLVYYFVEGTNLSSLLGEIANSGRTIPTEQLHDWARSLWNCLYEVHSRGFVFGDLKPSNLIVDRNGDLHLIDFELAQAPGAGLYPGFGTRGYSSPEQLAGKDPLDVQDDVYAYGSTLLSMLTMRDLSLFAEHSIDRICQDAFRCSSSLADLALNSRHPNRESRPTMVEIGMHLFRKSTARTRRSVWDKPHRSGSFLDCALTVGETLVREQEAEKDGLWVTRHHSSFGAKARDLYVGSSGIALFLLDLYDVTGEPRFLASARRAAEALKLDTRSFGRPQPLTGLYFGECGIGLLFLRLFELTRHHHYRVWAEETAVLARSLPPRGPDLLTGVAGTGLYYLMLYRSLQDRTYYDAAVESAVALLGMQEPDGVRWRIPEGFEGLSGNCYLGLAHGSAGIGYFFAELFAAGGESHFLDTAVRVTNWLERLSRPALDDGTGLTWPDVEGGKSCLHWCHGSAGIAVFLLQMYRTTRVDRYLELANQAGLAAGRGGRWACPNQCHGLAGYVELILDLSQENRRPEFQALARDLGVLLEGQGIPIDGKFIWAAESQDCITSDFMVGQAGVGNALLRLSTPSRPSMLHARSFTRNRVADNRCLSARSPN</sequence>
<evidence type="ECO:0000313" key="4">
    <source>
        <dbReference type="Proteomes" id="UP000547614"/>
    </source>
</evidence>
<dbReference type="GO" id="GO:0005524">
    <property type="term" value="F:ATP binding"/>
    <property type="evidence" value="ECO:0007669"/>
    <property type="project" value="InterPro"/>
</dbReference>
<dbReference type="SMART" id="SM01260">
    <property type="entry name" value="LANC_like"/>
    <property type="match status" value="1"/>
</dbReference>
<keyword evidence="1" id="KW-0479">Metal-binding</keyword>
<feature type="binding site" evidence="1">
    <location>
        <position position="800"/>
    </location>
    <ligand>
        <name>Zn(2+)</name>
        <dbReference type="ChEBI" id="CHEBI:29105"/>
    </ligand>
</feature>
<organism evidence="3 4">
    <name type="scientific">Halomonas cerina</name>
    <dbReference type="NCBI Taxonomy" id="447424"/>
    <lineage>
        <taxon>Bacteria</taxon>
        <taxon>Pseudomonadati</taxon>
        <taxon>Pseudomonadota</taxon>
        <taxon>Gammaproteobacteria</taxon>
        <taxon>Oceanospirillales</taxon>
        <taxon>Halomonadaceae</taxon>
        <taxon>Halomonas</taxon>
    </lineage>
</organism>
<dbReference type="PRINTS" id="PR01955">
    <property type="entry name" value="LANCFRANKIA"/>
</dbReference>
<keyword evidence="3" id="KW-0808">Transferase</keyword>
<dbReference type="Gene3D" id="1.10.510.10">
    <property type="entry name" value="Transferase(Phosphotransferase) domain 1"/>
    <property type="match status" value="1"/>
</dbReference>
<dbReference type="GO" id="GO:0031179">
    <property type="term" value="P:peptide modification"/>
    <property type="evidence" value="ECO:0007669"/>
    <property type="project" value="InterPro"/>
</dbReference>
<feature type="domain" description="Protein kinase" evidence="2">
    <location>
        <begin position="269"/>
        <end position="523"/>
    </location>
</feature>
<dbReference type="GO" id="GO:0046872">
    <property type="term" value="F:metal ion binding"/>
    <property type="evidence" value="ECO:0007669"/>
    <property type="project" value="UniProtKB-KW"/>
</dbReference>
<dbReference type="EMBL" id="JACHXP010000009">
    <property type="protein sequence ID" value="MBB3190940.1"/>
    <property type="molecule type" value="Genomic_DNA"/>
</dbReference>
<dbReference type="PANTHER" id="PTHR24362">
    <property type="entry name" value="SERINE/THREONINE-PROTEIN KINASE NEK"/>
    <property type="match status" value="1"/>
</dbReference>
<comment type="caution">
    <text evidence="3">The sequence shown here is derived from an EMBL/GenBank/DDBJ whole genome shotgun (WGS) entry which is preliminary data.</text>
</comment>
<dbReference type="PANTHER" id="PTHR24362:SF309">
    <property type="entry name" value="PROTEIN KINASE DOMAIN-CONTAINING PROTEIN"/>
    <property type="match status" value="1"/>
</dbReference>
<dbReference type="AlphaFoldDB" id="A0A839VAE7"/>
<dbReference type="GO" id="GO:0004674">
    <property type="term" value="F:protein serine/threonine kinase activity"/>
    <property type="evidence" value="ECO:0007669"/>
    <property type="project" value="UniProtKB-KW"/>
</dbReference>
<dbReference type="CDD" id="cd04434">
    <property type="entry name" value="LanC_like"/>
    <property type="match status" value="1"/>
</dbReference>
<keyword evidence="1" id="KW-0862">Zinc</keyword>
<dbReference type="InterPro" id="IPR011009">
    <property type="entry name" value="Kinase-like_dom_sf"/>
</dbReference>
<dbReference type="Pfam" id="PF25816">
    <property type="entry name" value="RamC_N"/>
    <property type="match status" value="1"/>
</dbReference>
<dbReference type="InterPro" id="IPR057929">
    <property type="entry name" value="RamC_N"/>
</dbReference>
<reference evidence="3 4" key="1">
    <citation type="submission" date="2020-08" db="EMBL/GenBank/DDBJ databases">
        <title>Genomic Encyclopedia of Type Strains, Phase III (KMG-III): the genomes of soil and plant-associated and newly described type strains.</title>
        <authorList>
            <person name="Whitman W."/>
        </authorList>
    </citation>
    <scope>NUCLEOTIDE SEQUENCE [LARGE SCALE GENOMIC DNA]</scope>
    <source>
        <strain evidence="3 4">CECT 7282</strain>
    </source>
</reference>
<dbReference type="RefSeq" id="WP_183325730.1">
    <property type="nucleotide sequence ID" value="NZ_JACHXP010000009.1"/>
</dbReference>
<accession>A0A839VAE7</accession>
<dbReference type="SUPFAM" id="SSF56112">
    <property type="entry name" value="Protein kinase-like (PK-like)"/>
    <property type="match status" value="1"/>
</dbReference>
<evidence type="ECO:0000259" key="2">
    <source>
        <dbReference type="PROSITE" id="PS50011"/>
    </source>
</evidence>
<name>A0A839VAE7_9GAMM</name>
<dbReference type="SUPFAM" id="SSF158745">
    <property type="entry name" value="LanC-like"/>
    <property type="match status" value="1"/>
</dbReference>
<keyword evidence="3" id="KW-0418">Kinase</keyword>
<dbReference type="Pfam" id="PF05147">
    <property type="entry name" value="LANC_like"/>
    <property type="match status" value="1"/>
</dbReference>
<feature type="binding site" evidence="1">
    <location>
        <position position="846"/>
    </location>
    <ligand>
        <name>Zn(2+)</name>
        <dbReference type="ChEBI" id="CHEBI:29105"/>
    </ligand>
</feature>
<dbReference type="Proteomes" id="UP000547614">
    <property type="component" value="Unassembled WGS sequence"/>
</dbReference>